<feature type="transmembrane region" description="Helical" evidence="6">
    <location>
        <begin position="370"/>
        <end position="399"/>
    </location>
</feature>
<evidence type="ECO:0000259" key="8">
    <source>
        <dbReference type="Pfam" id="PF12704"/>
    </source>
</evidence>
<evidence type="ECO:0000256" key="4">
    <source>
        <dbReference type="ARBA" id="ARBA00022989"/>
    </source>
</evidence>
<gene>
    <name evidence="9" type="ORF">ABE541_13025</name>
</gene>
<evidence type="ECO:0000256" key="3">
    <source>
        <dbReference type="ARBA" id="ARBA00022692"/>
    </source>
</evidence>
<comment type="subcellular location">
    <subcellularLocation>
        <location evidence="1">Cell membrane</location>
        <topology evidence="1">Multi-pass membrane protein</topology>
    </subcellularLocation>
</comment>
<feature type="transmembrane region" description="Helical" evidence="6">
    <location>
        <begin position="420"/>
        <end position="440"/>
    </location>
</feature>
<dbReference type="EMBL" id="JBDJNQ010000005">
    <property type="protein sequence ID" value="MEN5378185.1"/>
    <property type="molecule type" value="Genomic_DNA"/>
</dbReference>
<dbReference type="PANTHER" id="PTHR30572">
    <property type="entry name" value="MEMBRANE COMPONENT OF TRANSPORTER-RELATED"/>
    <property type="match status" value="1"/>
</dbReference>
<feature type="domain" description="ABC3 transporter permease C-terminal" evidence="7">
    <location>
        <begin position="284"/>
        <end position="400"/>
    </location>
</feature>
<comment type="caution">
    <text evidence="9">The sequence shown here is derived from an EMBL/GenBank/DDBJ whole genome shotgun (WGS) entry which is preliminary data.</text>
</comment>
<dbReference type="InterPro" id="IPR003838">
    <property type="entry name" value="ABC3_permease_C"/>
</dbReference>
<feature type="transmembrane region" description="Helical" evidence="6">
    <location>
        <begin position="716"/>
        <end position="735"/>
    </location>
</feature>
<evidence type="ECO:0000313" key="10">
    <source>
        <dbReference type="Proteomes" id="UP001409291"/>
    </source>
</evidence>
<keyword evidence="3 6" id="KW-0812">Transmembrane</keyword>
<dbReference type="Pfam" id="PF02687">
    <property type="entry name" value="FtsX"/>
    <property type="match status" value="2"/>
</dbReference>
<evidence type="ECO:0000256" key="6">
    <source>
        <dbReference type="SAM" id="Phobius"/>
    </source>
</evidence>
<feature type="transmembrane region" description="Helical" evidence="6">
    <location>
        <begin position="667"/>
        <end position="688"/>
    </location>
</feature>
<accession>A0ABV0BTS8</accession>
<dbReference type="Pfam" id="PF12704">
    <property type="entry name" value="MacB_PCD"/>
    <property type="match status" value="1"/>
</dbReference>
<dbReference type="RefSeq" id="WP_346581442.1">
    <property type="nucleotide sequence ID" value="NZ_JBDJLH010000008.1"/>
</dbReference>
<proteinExistence type="predicted"/>
<organism evidence="9 10">
    <name type="scientific">Sphingobacterium kitahiroshimense</name>
    <dbReference type="NCBI Taxonomy" id="470446"/>
    <lineage>
        <taxon>Bacteria</taxon>
        <taxon>Pseudomonadati</taxon>
        <taxon>Bacteroidota</taxon>
        <taxon>Sphingobacteriia</taxon>
        <taxon>Sphingobacteriales</taxon>
        <taxon>Sphingobacteriaceae</taxon>
        <taxon>Sphingobacterium</taxon>
    </lineage>
</organism>
<feature type="transmembrane region" description="Helical" evidence="6">
    <location>
        <begin position="329"/>
        <end position="355"/>
    </location>
</feature>
<evidence type="ECO:0000256" key="1">
    <source>
        <dbReference type="ARBA" id="ARBA00004651"/>
    </source>
</evidence>
<sequence length="787" mass="88773">MIKLFFKTFLRNIKRNPLSGIINIIGLALGFTVVIISSLWIMKQFSVDKNFKNYDNIYQVMITGTFNGEKSTDRSTPIPLAKLLQSDFKNEMQHITLVSKRENANFKSGEKRITGTGLYAMGAFSELFTFESIKGDVSTPALPSKMIISESLARRLFGDVDVISKVVALNGKEQYQITGVYADLPENSTFHQLDYILPFCDYLKQNPDADQSWGNCFFHTYASIQNPLSLPSLERTTTTILKSKLTDIDPEVLLHPMTKWYLYDDFKNGKNIGGQIQYVWMFALVSALIILLACINFINLSTARSIKRGKEIGILKSIGVNRRQLIQGFLFESILSVFLAFILSLPLILLLLPWINGFIGTELRIPFHSIFFYLIAFLSIVLLGLSSGLYPSLFLSSFNPILALKGKSIQGNSKFKARKIMVVIQFAISIFMMIATYLVITQLNYVKDRPIGYSNKNLVNVTSSSGEIIKKFDVLKKELFDKGLIQNATLSSSFVNNLALTGGGFTWQGNDAKEGSIMGIYTIDENFAPTVQWKFMKGRNFSKDFKTDSIAVILNEAGAKYMGVSDLNSKQLSFRGVKYRILAIIQNTMSESPFESITPTAYFLNLLPKSKITIRLKDDTEVNTTMKAIAMHFTKTDPDITFSYTFTDQDYGKQFKQMEMIRSLTSLFTGLAILISCLGLYALVSFLTEQREKEIGIRKVLGASELGLWKLLSTEYIWLTFIGFMIATPLAYLFMEKWLENYVYRITISWSIFAVTGGLALFITLITVSYQAIKVALSNPIDTLRNE</sequence>
<keyword evidence="4 6" id="KW-1133">Transmembrane helix</keyword>
<feature type="domain" description="MacB-like periplasmic core" evidence="8">
    <location>
        <begin position="22"/>
        <end position="206"/>
    </location>
</feature>
<dbReference type="PANTHER" id="PTHR30572:SF18">
    <property type="entry name" value="ABC-TYPE MACROLIDE FAMILY EXPORT SYSTEM PERMEASE COMPONENT 2"/>
    <property type="match status" value="1"/>
</dbReference>
<reference evidence="9 10" key="1">
    <citation type="submission" date="2024-04" db="EMBL/GenBank/DDBJ databases">
        <title>WGS of bacteria from Torrens River.</title>
        <authorList>
            <person name="Wyrsch E.R."/>
            <person name="Drigo B."/>
        </authorList>
    </citation>
    <scope>NUCLEOTIDE SEQUENCE [LARGE SCALE GENOMIC DNA]</scope>
    <source>
        <strain evidence="9 10">TWI391</strain>
    </source>
</reference>
<evidence type="ECO:0000313" key="9">
    <source>
        <dbReference type="EMBL" id="MEN5378185.1"/>
    </source>
</evidence>
<feature type="domain" description="ABC3 transporter permease C-terminal" evidence="7">
    <location>
        <begin position="667"/>
        <end position="777"/>
    </location>
</feature>
<dbReference type="Proteomes" id="UP001409291">
    <property type="component" value="Unassembled WGS sequence"/>
</dbReference>
<evidence type="ECO:0000256" key="5">
    <source>
        <dbReference type="ARBA" id="ARBA00023136"/>
    </source>
</evidence>
<dbReference type="InterPro" id="IPR025857">
    <property type="entry name" value="MacB_PCD"/>
</dbReference>
<keyword evidence="5 6" id="KW-0472">Membrane</keyword>
<keyword evidence="2" id="KW-1003">Cell membrane</keyword>
<keyword evidence="10" id="KW-1185">Reference proteome</keyword>
<dbReference type="InterPro" id="IPR050250">
    <property type="entry name" value="Macrolide_Exporter_MacB"/>
</dbReference>
<protein>
    <submittedName>
        <fullName evidence="9">FtsX-like permease family protein</fullName>
    </submittedName>
</protein>
<feature type="transmembrane region" description="Helical" evidence="6">
    <location>
        <begin position="747"/>
        <end position="768"/>
    </location>
</feature>
<name>A0ABV0BTS8_9SPHI</name>
<evidence type="ECO:0000256" key="2">
    <source>
        <dbReference type="ARBA" id="ARBA00022475"/>
    </source>
</evidence>
<evidence type="ECO:0000259" key="7">
    <source>
        <dbReference type="Pfam" id="PF02687"/>
    </source>
</evidence>
<feature type="transmembrane region" description="Helical" evidence="6">
    <location>
        <begin position="21"/>
        <end position="42"/>
    </location>
</feature>
<feature type="transmembrane region" description="Helical" evidence="6">
    <location>
        <begin position="278"/>
        <end position="300"/>
    </location>
</feature>